<dbReference type="EMBL" id="JAUIYO010000009">
    <property type="protein sequence ID" value="MFK2826382.1"/>
    <property type="molecule type" value="Genomic_DNA"/>
</dbReference>
<reference evidence="1 2" key="1">
    <citation type="submission" date="2023-07" db="EMBL/GenBank/DDBJ databases">
        <title>Bacillus lucianemedeirus sp. nov, a new species isolated from an immunobiological production facility.</title>
        <authorList>
            <person name="Costa L.V."/>
            <person name="Miranda R.V.S.L."/>
            <person name="Brandao M.L.L."/>
            <person name="Reis C.M.F."/>
            <person name="Frazao A.M."/>
            <person name="Cruz F.V."/>
            <person name="Baio P.V.P."/>
            <person name="Veras J.F.C."/>
            <person name="Ramos J.N."/>
            <person name="Vieira V."/>
        </authorList>
    </citation>
    <scope>NUCLEOTIDE SEQUENCE [LARGE SCALE GENOMIC DNA]</scope>
    <source>
        <strain evidence="1 2">B190/17</strain>
    </source>
</reference>
<gene>
    <name evidence="1" type="ORF">QYG89_12025</name>
</gene>
<proteinExistence type="predicted"/>
<name>A0ABW8IA56_9BACI</name>
<comment type="caution">
    <text evidence="1">The sequence shown here is derived from an EMBL/GenBank/DDBJ whole genome shotgun (WGS) entry which is preliminary data.</text>
</comment>
<sequence>MGKRSKLSSLIKAAVKYGPIVYPIVRNMLNKGKTMKKTHSKTL</sequence>
<dbReference type="Proteomes" id="UP001619911">
    <property type="component" value="Unassembled WGS sequence"/>
</dbReference>
<protein>
    <submittedName>
        <fullName evidence="1">Uncharacterized protein</fullName>
    </submittedName>
</protein>
<accession>A0ABW8IA56</accession>
<dbReference type="RefSeq" id="WP_404317657.1">
    <property type="nucleotide sequence ID" value="NZ_JAUIYO010000009.1"/>
</dbReference>
<evidence type="ECO:0000313" key="1">
    <source>
        <dbReference type="EMBL" id="MFK2826382.1"/>
    </source>
</evidence>
<organism evidence="1 2">
    <name type="scientific">Bacillus lumedeiriae</name>
    <dbReference type="NCBI Taxonomy" id="3058829"/>
    <lineage>
        <taxon>Bacteria</taxon>
        <taxon>Bacillati</taxon>
        <taxon>Bacillota</taxon>
        <taxon>Bacilli</taxon>
        <taxon>Bacillales</taxon>
        <taxon>Bacillaceae</taxon>
        <taxon>Bacillus</taxon>
    </lineage>
</organism>
<keyword evidence="2" id="KW-1185">Reference proteome</keyword>
<evidence type="ECO:0000313" key="2">
    <source>
        <dbReference type="Proteomes" id="UP001619911"/>
    </source>
</evidence>